<keyword evidence="2" id="KW-0456">Lyase</keyword>
<dbReference type="GO" id="GO:0006635">
    <property type="term" value="P:fatty acid beta-oxidation"/>
    <property type="evidence" value="ECO:0007669"/>
    <property type="project" value="TreeGrafter"/>
</dbReference>
<dbReference type="PANTHER" id="PTHR11941:SF54">
    <property type="entry name" value="ENOYL-COA HYDRATASE, MITOCHONDRIAL"/>
    <property type="match status" value="1"/>
</dbReference>
<dbReference type="Pfam" id="PF00378">
    <property type="entry name" value="ECH_1"/>
    <property type="match status" value="1"/>
</dbReference>
<dbReference type="InterPro" id="IPR029045">
    <property type="entry name" value="ClpP/crotonase-like_dom_sf"/>
</dbReference>
<accession>A0A0G4HAJ1</accession>
<dbReference type="AlphaFoldDB" id="A0A0G4HAJ1"/>
<organism evidence="3">
    <name type="scientific">Chromera velia CCMP2878</name>
    <dbReference type="NCBI Taxonomy" id="1169474"/>
    <lineage>
        <taxon>Eukaryota</taxon>
        <taxon>Sar</taxon>
        <taxon>Alveolata</taxon>
        <taxon>Colpodellida</taxon>
        <taxon>Chromeraceae</taxon>
        <taxon>Chromera</taxon>
    </lineage>
</organism>
<evidence type="ECO:0000313" key="3">
    <source>
        <dbReference type="EMBL" id="CEM40999.1"/>
    </source>
</evidence>
<protein>
    <recommendedName>
        <fullName evidence="4">Enoyl-CoA hydratase</fullName>
    </recommendedName>
</protein>
<dbReference type="EMBL" id="CDMZ01002148">
    <property type="protein sequence ID" value="CEM40999.1"/>
    <property type="molecule type" value="Genomic_DNA"/>
</dbReference>
<dbReference type="InterPro" id="IPR001753">
    <property type="entry name" value="Enoyl-CoA_hydra/iso"/>
</dbReference>
<dbReference type="FunFam" id="1.10.12.10:FF:000001">
    <property type="entry name" value="Probable enoyl-CoA hydratase, mitochondrial"/>
    <property type="match status" value="1"/>
</dbReference>
<reference evidence="3" key="1">
    <citation type="submission" date="2014-11" db="EMBL/GenBank/DDBJ databases">
        <authorList>
            <person name="Otto D Thomas"/>
            <person name="Naeem Raeece"/>
        </authorList>
    </citation>
    <scope>NUCLEOTIDE SEQUENCE</scope>
</reference>
<dbReference type="GO" id="GO:0016836">
    <property type="term" value="F:hydro-lyase activity"/>
    <property type="evidence" value="ECO:0007669"/>
    <property type="project" value="UniProtKB-ARBA"/>
</dbReference>
<gene>
    <name evidence="3" type="ORF">Cvel_6102</name>
</gene>
<dbReference type="GO" id="GO:0005739">
    <property type="term" value="C:mitochondrion"/>
    <property type="evidence" value="ECO:0007669"/>
    <property type="project" value="TreeGrafter"/>
</dbReference>
<evidence type="ECO:0000256" key="1">
    <source>
        <dbReference type="ARBA" id="ARBA00005254"/>
    </source>
</evidence>
<dbReference type="Gene3D" id="1.10.12.10">
    <property type="entry name" value="Lyase 2-enoyl-coa Hydratase, Chain A, domain 2"/>
    <property type="match status" value="1"/>
</dbReference>
<dbReference type="SUPFAM" id="SSF52096">
    <property type="entry name" value="ClpP/crotonase"/>
    <property type="match status" value="1"/>
</dbReference>
<comment type="similarity">
    <text evidence="1">Belongs to the enoyl-CoA hydratase/isomerase family.</text>
</comment>
<dbReference type="PANTHER" id="PTHR11941">
    <property type="entry name" value="ENOYL-COA HYDRATASE-RELATED"/>
    <property type="match status" value="1"/>
</dbReference>
<evidence type="ECO:0008006" key="4">
    <source>
        <dbReference type="Google" id="ProtNLM"/>
    </source>
</evidence>
<dbReference type="VEuPathDB" id="CryptoDB:Cvel_6102"/>
<dbReference type="Gene3D" id="3.90.226.10">
    <property type="entry name" value="2-enoyl-CoA Hydratase, Chain A, domain 1"/>
    <property type="match status" value="1"/>
</dbReference>
<proteinExistence type="inferred from homology"/>
<dbReference type="PhylomeDB" id="A0A0G4HAJ1"/>
<sequence length="100" mass="10831">MCLGGEPIDAHEAKRLGLVAAVFPPEELLPSALGIARQISRHSIPVLSACKEAVKTADEQPLSEGIKTERRLFHAMFALSDSKEGTGAFVRKRKAQFTDS</sequence>
<dbReference type="InterPro" id="IPR014748">
    <property type="entry name" value="Enoyl-CoA_hydra_C"/>
</dbReference>
<evidence type="ECO:0000256" key="2">
    <source>
        <dbReference type="ARBA" id="ARBA00023239"/>
    </source>
</evidence>
<name>A0A0G4HAJ1_9ALVE</name>